<dbReference type="EC" id="2.7.13.3" evidence="4"/>
<protein>
    <submittedName>
        <fullName evidence="4">Two component system histidine kinase</fullName>
        <ecNumber evidence="4">2.7.13.3</ecNumber>
    </submittedName>
</protein>
<organism evidence="4 5">
    <name type="scientific">Butyrivibrio proteoclasticus (strain ATCC 51982 / DSM 14932 / B316)</name>
    <name type="common">Clostridium proteoclasticum</name>
    <dbReference type="NCBI Taxonomy" id="515622"/>
    <lineage>
        <taxon>Bacteria</taxon>
        <taxon>Bacillati</taxon>
        <taxon>Bacillota</taxon>
        <taxon>Clostridia</taxon>
        <taxon>Lachnospirales</taxon>
        <taxon>Lachnospiraceae</taxon>
        <taxon>Butyrivibrio</taxon>
    </lineage>
</organism>
<evidence type="ECO:0000313" key="4">
    <source>
        <dbReference type="EMBL" id="ADL35905.1"/>
    </source>
</evidence>
<feature type="transmembrane region" description="Helical" evidence="2">
    <location>
        <begin position="157"/>
        <end position="175"/>
    </location>
</feature>
<dbReference type="HOGENOM" id="CLU_020211_0_0_9"/>
<dbReference type="GO" id="GO:0004673">
    <property type="term" value="F:protein histidine kinase activity"/>
    <property type="evidence" value="ECO:0007669"/>
    <property type="project" value="UniProtKB-EC"/>
</dbReference>
<keyword evidence="4" id="KW-0808">Transferase</keyword>
<accession>E0S3C3</accession>
<keyword evidence="2" id="KW-1133">Transmembrane helix</keyword>
<dbReference type="RefSeq" id="WP_013282555.1">
    <property type="nucleotide sequence ID" value="NC_014388.1"/>
</dbReference>
<dbReference type="EMBL" id="CP001811">
    <property type="protein sequence ID" value="ADL35905.1"/>
    <property type="molecule type" value="Genomic_DNA"/>
</dbReference>
<keyword evidence="5" id="KW-1185">Reference proteome</keyword>
<dbReference type="AlphaFoldDB" id="E0S3C3"/>
<feature type="transmembrane region" description="Helical" evidence="2">
    <location>
        <begin position="187"/>
        <end position="207"/>
    </location>
</feature>
<feature type="transmembrane region" description="Helical" evidence="2">
    <location>
        <begin position="62"/>
        <end position="77"/>
    </location>
</feature>
<keyword evidence="4" id="KW-0418">Kinase</keyword>
<dbReference type="eggNOG" id="COG3290">
    <property type="taxonomic scope" value="Bacteria"/>
</dbReference>
<dbReference type="Gene3D" id="3.30.565.10">
    <property type="entry name" value="Histidine kinase-like ATPase, C-terminal domain"/>
    <property type="match status" value="1"/>
</dbReference>
<dbReference type="InterPro" id="IPR032834">
    <property type="entry name" value="NatK-like_C"/>
</dbReference>
<feature type="transmembrane region" description="Helical" evidence="2">
    <location>
        <begin position="37"/>
        <end position="56"/>
    </location>
</feature>
<feature type="coiled-coil region" evidence="1">
    <location>
        <begin position="225"/>
        <end position="277"/>
    </location>
</feature>
<dbReference type="Proteomes" id="UP000001299">
    <property type="component" value="Chromosome 2"/>
</dbReference>
<sequence length="430" mass="49173">MSVIDFIFSRQVPLGMLCAAFLFMPWNKKKSNFYPRLLIGVFAFFAISEVCTRVNIENKVRLLIYTILLFVLFWLCYEGSYIHYIFYTTCAYAVQHISSKLTYMIAVPISIKFDVSGYPFYTSILLITSALVALIVYIKYTQPFARQGELQFDNVKIVMYSGLFLVAAVYLSVFLEDGFDQASASYLTSYVCLNAFCILFALAILALEYTNFNTKQLEQENQILAQLLESDKHQYEQAKKDMEKINIRYHDIKQQYSKATDEERSKLEEEMAELNLRYFTGNKAVDITLTQKSAICNAAGIQLVCSADGSCLERMKHYHIYSMLGNALDNAIECLEQVSDPEKKVITLDIHKDKNMAVIRVENYTPNRPLFKDGNLLTTKADEHDHGYGVKSIQNTAEIYGGIAHIFVENEIFYLLITIPCSENLTLNEA</sequence>
<feature type="transmembrane region" description="Helical" evidence="2">
    <location>
        <begin position="118"/>
        <end position="137"/>
    </location>
</feature>
<keyword evidence="1" id="KW-0175">Coiled coil</keyword>
<keyword evidence="2" id="KW-0812">Transmembrane</keyword>
<dbReference type="Pfam" id="PF14501">
    <property type="entry name" value="HATPase_c_5"/>
    <property type="match status" value="1"/>
</dbReference>
<feature type="transmembrane region" description="Helical" evidence="2">
    <location>
        <begin position="6"/>
        <end position="25"/>
    </location>
</feature>
<feature type="domain" description="Sensor histidine kinase NatK-like C-terminal" evidence="3">
    <location>
        <begin position="315"/>
        <end position="420"/>
    </location>
</feature>
<dbReference type="STRING" id="515622.bpr_III219"/>
<proteinExistence type="predicted"/>
<dbReference type="InterPro" id="IPR036890">
    <property type="entry name" value="HATPase_C_sf"/>
</dbReference>
<reference evidence="4 5" key="1">
    <citation type="journal article" date="2010" name="PLoS ONE">
        <title>The glycobiome of the rumen bacterium Butyrivibrio proteoclasticus B316(T) highlights adaptation to a polysaccharide-rich environment.</title>
        <authorList>
            <person name="Kelly W.J."/>
            <person name="Leahy S.C."/>
            <person name="Altermann E."/>
            <person name="Yeoman C.J."/>
            <person name="Dunne J.C."/>
            <person name="Kong Z."/>
            <person name="Pacheco D.M."/>
            <person name="Li D."/>
            <person name="Noel S.J."/>
            <person name="Moon C.D."/>
            <person name="Cookson A.L."/>
            <person name="Attwood G.T."/>
        </authorList>
    </citation>
    <scope>NUCLEOTIDE SEQUENCE [LARGE SCALE GENOMIC DNA]</scope>
    <source>
        <strain evidence="5">ATCC 51982 / DSM 14932 / B316</strain>
    </source>
</reference>
<dbReference type="KEGG" id="bpb:bpr_III219"/>
<evidence type="ECO:0000313" key="5">
    <source>
        <dbReference type="Proteomes" id="UP000001299"/>
    </source>
</evidence>
<evidence type="ECO:0000256" key="2">
    <source>
        <dbReference type="SAM" id="Phobius"/>
    </source>
</evidence>
<gene>
    <name evidence="4" type="ordered locus">bpr_III219</name>
</gene>
<dbReference type="SUPFAM" id="SSF55874">
    <property type="entry name" value="ATPase domain of HSP90 chaperone/DNA topoisomerase II/histidine kinase"/>
    <property type="match status" value="1"/>
</dbReference>
<evidence type="ECO:0000256" key="1">
    <source>
        <dbReference type="SAM" id="Coils"/>
    </source>
</evidence>
<evidence type="ECO:0000259" key="3">
    <source>
        <dbReference type="Pfam" id="PF14501"/>
    </source>
</evidence>
<dbReference type="CDD" id="cd16935">
    <property type="entry name" value="HATPase_AgrC-ComD-like"/>
    <property type="match status" value="1"/>
</dbReference>
<keyword evidence="2" id="KW-0472">Membrane</keyword>
<name>E0S3C3_BUTPB</name>